<keyword evidence="3" id="KW-1185">Reference proteome</keyword>
<dbReference type="InterPro" id="IPR010298">
    <property type="entry name" value="YacP-like"/>
</dbReference>
<feature type="compositionally biased region" description="Basic and acidic residues" evidence="1">
    <location>
        <begin position="389"/>
        <end position="407"/>
    </location>
</feature>
<organism evidence="2 3">
    <name type="scientific">Apatococcus lobatus</name>
    <dbReference type="NCBI Taxonomy" id="904363"/>
    <lineage>
        <taxon>Eukaryota</taxon>
        <taxon>Viridiplantae</taxon>
        <taxon>Chlorophyta</taxon>
        <taxon>core chlorophytes</taxon>
        <taxon>Trebouxiophyceae</taxon>
        <taxon>Chlorellales</taxon>
        <taxon>Chlorellaceae</taxon>
        <taxon>Apatococcus</taxon>
    </lineage>
</organism>
<gene>
    <name evidence="2" type="ORF">WJX74_007984</name>
</gene>
<dbReference type="PANTHER" id="PTHR34547:SF1">
    <property type="entry name" value="YACP-LIKE NYN DOMAIN PROTEIN"/>
    <property type="match status" value="1"/>
</dbReference>
<feature type="region of interest" description="Disordered" evidence="1">
    <location>
        <begin position="41"/>
        <end position="74"/>
    </location>
</feature>
<dbReference type="EMBL" id="JALJOS010000051">
    <property type="protein sequence ID" value="KAK9819033.1"/>
    <property type="molecule type" value="Genomic_DNA"/>
</dbReference>
<evidence type="ECO:0000313" key="2">
    <source>
        <dbReference type="EMBL" id="KAK9819033.1"/>
    </source>
</evidence>
<evidence type="ECO:0000256" key="1">
    <source>
        <dbReference type="SAM" id="MobiDB-lite"/>
    </source>
</evidence>
<name>A0AAW1Q9I9_9CHLO</name>
<proteinExistence type="predicted"/>
<feature type="region of interest" description="Disordered" evidence="1">
    <location>
        <begin position="378"/>
        <end position="407"/>
    </location>
</feature>
<dbReference type="Proteomes" id="UP001438707">
    <property type="component" value="Unassembled WGS sequence"/>
</dbReference>
<accession>A0AAW1Q9I9</accession>
<sequence>MLHSSESLTIGGLFGLQLLQTRRSIVVRRVQLRAVCAKRFRQPKPKQDKSAKKEESERTSESQPAPAPRLTNETLPGRIKSTLRFIKRVKEAEATAANPGNPAARTKWRKPILTPEERADAARHEAMEREAAQRIKVKTASLRKLYGTKGDEKPGVLIVDGYNIIGKLHEGSLRRHAADAGFSMPDPDHRSGAACLCSIDDEDQPQCDVDETSLEELRDELTENLAGYAMSRRFKIILVFDAMNNTVNRADSRTAEMGGAVDVVFSAFKEADSWIIEEIAALQATKCPMVFVASNDLRVQEAASQPTRLTYAVSAEYLLKDMAAKEDEYSAFVERNEAATAGGSVRDAMQAQRPDSMSKLQLIRQGLPQRGTMLAQQQHKKQIAAQQAAERERAECPEKQAAKEVDRRQQLAERFIVRSPKSAQ</sequence>
<feature type="compositionally biased region" description="Basic and acidic residues" evidence="1">
    <location>
        <begin position="45"/>
        <end position="60"/>
    </location>
</feature>
<comment type="caution">
    <text evidence="2">The sequence shown here is derived from an EMBL/GenBank/DDBJ whole genome shotgun (WGS) entry which is preliminary data.</text>
</comment>
<evidence type="ECO:0000313" key="3">
    <source>
        <dbReference type="Proteomes" id="UP001438707"/>
    </source>
</evidence>
<protein>
    <submittedName>
        <fullName evidence="2">Uncharacterized protein</fullName>
    </submittedName>
</protein>
<dbReference type="AlphaFoldDB" id="A0AAW1Q9I9"/>
<dbReference type="Pfam" id="PF05991">
    <property type="entry name" value="NYN_YacP"/>
    <property type="match status" value="1"/>
</dbReference>
<reference evidence="2 3" key="1">
    <citation type="journal article" date="2024" name="Nat. Commun.">
        <title>Phylogenomics reveals the evolutionary origins of lichenization in chlorophyte algae.</title>
        <authorList>
            <person name="Puginier C."/>
            <person name="Libourel C."/>
            <person name="Otte J."/>
            <person name="Skaloud P."/>
            <person name="Haon M."/>
            <person name="Grisel S."/>
            <person name="Petersen M."/>
            <person name="Berrin J.G."/>
            <person name="Delaux P.M."/>
            <person name="Dal Grande F."/>
            <person name="Keller J."/>
        </authorList>
    </citation>
    <scope>NUCLEOTIDE SEQUENCE [LARGE SCALE GENOMIC DNA]</scope>
    <source>
        <strain evidence="2 3">SAG 2145</strain>
    </source>
</reference>
<dbReference type="PANTHER" id="PTHR34547">
    <property type="entry name" value="YACP-LIKE NYN DOMAIN PROTEIN"/>
    <property type="match status" value="1"/>
</dbReference>